<dbReference type="PRINTS" id="PR00133">
    <property type="entry name" value="GLHYDRLASE3"/>
</dbReference>
<dbReference type="SUPFAM" id="SSF52279">
    <property type="entry name" value="Beta-D-glucan exohydrolase, C-terminal domain"/>
    <property type="match status" value="1"/>
</dbReference>
<dbReference type="GO" id="GO:0008422">
    <property type="term" value="F:beta-glucosidase activity"/>
    <property type="evidence" value="ECO:0007669"/>
    <property type="project" value="UniProtKB-ARBA"/>
</dbReference>
<evidence type="ECO:0000313" key="6">
    <source>
        <dbReference type="Proteomes" id="UP000243525"/>
    </source>
</evidence>
<dbReference type="FunFam" id="2.60.40.10:FF:000495">
    <property type="entry name" value="Periplasmic beta-glucosidase"/>
    <property type="match status" value="1"/>
</dbReference>
<reference evidence="5 6" key="1">
    <citation type="submission" date="2018-04" db="EMBL/GenBank/DDBJ databases">
        <title>Genomic Encyclopedia of Archaeal and Bacterial Type Strains, Phase II (KMG-II): from individual species to whole genera.</title>
        <authorList>
            <person name="Goeker M."/>
        </authorList>
    </citation>
    <scope>NUCLEOTIDE SEQUENCE [LARGE SCALE GENOMIC DNA]</scope>
    <source>
        <strain evidence="5 6">DSM 28823</strain>
    </source>
</reference>
<dbReference type="InterPro" id="IPR002772">
    <property type="entry name" value="Glyco_hydro_3_C"/>
</dbReference>
<keyword evidence="3" id="KW-0732">Signal</keyword>
<keyword evidence="6" id="KW-1185">Reference proteome</keyword>
<dbReference type="SUPFAM" id="SSF51445">
    <property type="entry name" value="(Trans)glycosidases"/>
    <property type="match status" value="1"/>
</dbReference>
<dbReference type="OrthoDB" id="9805821at2"/>
<comment type="caution">
    <text evidence="5">The sequence shown here is derived from an EMBL/GenBank/DDBJ whole genome shotgun (WGS) entry which is preliminary data.</text>
</comment>
<accession>A0A2T5C4I0</accession>
<dbReference type="Pfam" id="PF00933">
    <property type="entry name" value="Glyco_hydro_3"/>
    <property type="match status" value="1"/>
</dbReference>
<dbReference type="Gene3D" id="2.60.40.10">
    <property type="entry name" value="Immunoglobulins"/>
    <property type="match status" value="1"/>
</dbReference>
<proteinExistence type="inferred from homology"/>
<evidence type="ECO:0000259" key="4">
    <source>
        <dbReference type="SMART" id="SM01217"/>
    </source>
</evidence>
<evidence type="ECO:0000256" key="3">
    <source>
        <dbReference type="SAM" id="SignalP"/>
    </source>
</evidence>
<feature type="signal peptide" evidence="3">
    <location>
        <begin position="1"/>
        <end position="19"/>
    </location>
</feature>
<dbReference type="InterPro" id="IPR050288">
    <property type="entry name" value="Cellulose_deg_GH3"/>
</dbReference>
<sequence>MKKSLLILALAVFSQIGFAQVQLSEDEIEQKIDEIIPQLSLKEKVAMCHAQSKFSSPGVPRLGIPEIWMADGPHGVRAEINWDDWGHAGWTNDSVTAFPALTCLAASFNPEVAMQYGNALGEEARFRRKDIMLAPGVNIYRTPLNGRNFEYLGEDPYLVSTMVVPYIKGIQSNGVSACVKHFALNNQEEWRGHIDVQVDDRALREIYLPAFKAAVTEAGVWTLMGAYNKYKGQYTTTNKVLINDILKGEWGFDGVVVSDWGSAHDTDEAALNGLDLEMGSWTNGLTASRDFAYNEYYLADAFYAKLKSGEIPESVVDDKVRRILRLMFRTSMNTARGFGSQNSEQHQQVARKVATEGMVLLKNEDHFFPIDPATTKTIAVIGENATKMMTLGGGSSELKAQYEISPLEGIQKRFSNAKILHTLGYSSGPSWYGRVIEPKENQDSLYQAALETARQADLVLFVGGLNKNHHQDCEAGDRLSYNLPFNQDALLQDIVKINPNTAVILVSGNAVAVPWLNDVKALLQAWYLGSETGNAIADLLSGEVNPSGKLPFSFPVKLEDNAAHSFGKLSYPGDSIKQYYKEGILVGYRWFDTKQIKPQFPFGYGLSYTSFAYNDLKTDKKAYTTNDSVEVSFTLKNTGDVAGAEVAQLYVSDPKCSVMRPAKELKAFKKVFLQPGEEKEVSLSVPASSFAYYSEETKGWVVEPGKFILQINSSSADNQLKTTIEVN</sequence>
<dbReference type="PANTHER" id="PTHR42715">
    <property type="entry name" value="BETA-GLUCOSIDASE"/>
    <property type="match status" value="1"/>
</dbReference>
<evidence type="ECO:0000256" key="2">
    <source>
        <dbReference type="ARBA" id="ARBA00022801"/>
    </source>
</evidence>
<comment type="similarity">
    <text evidence="1">Belongs to the glycosyl hydrolase 3 family.</text>
</comment>
<name>A0A2T5C4I0_9BACT</name>
<dbReference type="Pfam" id="PF01915">
    <property type="entry name" value="Glyco_hydro_3_C"/>
    <property type="match status" value="1"/>
</dbReference>
<dbReference type="Proteomes" id="UP000243525">
    <property type="component" value="Unassembled WGS sequence"/>
</dbReference>
<keyword evidence="2" id="KW-0378">Hydrolase</keyword>
<dbReference type="Pfam" id="PF14310">
    <property type="entry name" value="Fn3-like"/>
    <property type="match status" value="1"/>
</dbReference>
<dbReference type="InterPro" id="IPR026891">
    <property type="entry name" value="Fn3-like"/>
</dbReference>
<dbReference type="RefSeq" id="WP_107821168.1">
    <property type="nucleotide sequence ID" value="NZ_OY782574.1"/>
</dbReference>
<protein>
    <submittedName>
        <fullName evidence="5">Beta-glucosidase</fullName>
    </submittedName>
</protein>
<dbReference type="InterPro" id="IPR036962">
    <property type="entry name" value="Glyco_hydro_3_N_sf"/>
</dbReference>
<feature type="domain" description="Fibronectin type III-like" evidence="4">
    <location>
        <begin position="645"/>
        <end position="715"/>
    </location>
</feature>
<evidence type="ECO:0000256" key="1">
    <source>
        <dbReference type="ARBA" id="ARBA00005336"/>
    </source>
</evidence>
<dbReference type="GO" id="GO:0005975">
    <property type="term" value="P:carbohydrate metabolic process"/>
    <property type="evidence" value="ECO:0007669"/>
    <property type="project" value="InterPro"/>
</dbReference>
<gene>
    <name evidence="5" type="ORF">C8N47_10379</name>
</gene>
<organism evidence="5 6">
    <name type="scientific">Mangrovibacterium marinum</name>
    <dbReference type="NCBI Taxonomy" id="1639118"/>
    <lineage>
        <taxon>Bacteria</taxon>
        <taxon>Pseudomonadati</taxon>
        <taxon>Bacteroidota</taxon>
        <taxon>Bacteroidia</taxon>
        <taxon>Marinilabiliales</taxon>
        <taxon>Prolixibacteraceae</taxon>
        <taxon>Mangrovibacterium</taxon>
    </lineage>
</organism>
<dbReference type="InterPro" id="IPR036881">
    <property type="entry name" value="Glyco_hydro_3_C_sf"/>
</dbReference>
<dbReference type="EMBL" id="QAAD01000003">
    <property type="protein sequence ID" value="PTN09785.1"/>
    <property type="molecule type" value="Genomic_DNA"/>
</dbReference>
<dbReference type="InterPro" id="IPR013783">
    <property type="entry name" value="Ig-like_fold"/>
</dbReference>
<dbReference type="SMART" id="SM01217">
    <property type="entry name" value="Fn3_like"/>
    <property type="match status" value="1"/>
</dbReference>
<dbReference type="AlphaFoldDB" id="A0A2T5C4I0"/>
<evidence type="ECO:0000313" key="5">
    <source>
        <dbReference type="EMBL" id="PTN09785.1"/>
    </source>
</evidence>
<feature type="chain" id="PRO_5015728869" evidence="3">
    <location>
        <begin position="20"/>
        <end position="727"/>
    </location>
</feature>
<dbReference type="InterPro" id="IPR001764">
    <property type="entry name" value="Glyco_hydro_3_N"/>
</dbReference>
<dbReference type="InterPro" id="IPR017853">
    <property type="entry name" value="GH"/>
</dbReference>
<dbReference type="Gene3D" id="3.40.50.1700">
    <property type="entry name" value="Glycoside hydrolase family 3 C-terminal domain"/>
    <property type="match status" value="1"/>
</dbReference>
<dbReference type="PANTHER" id="PTHR42715:SF10">
    <property type="entry name" value="BETA-GLUCOSIDASE"/>
    <property type="match status" value="1"/>
</dbReference>
<dbReference type="Gene3D" id="3.20.20.300">
    <property type="entry name" value="Glycoside hydrolase, family 3, N-terminal domain"/>
    <property type="match status" value="1"/>
</dbReference>